<dbReference type="Gene3D" id="1.20.120.1810">
    <property type="match status" value="1"/>
</dbReference>
<dbReference type="NCBIfam" id="TIGR02937">
    <property type="entry name" value="sigma70-ECF"/>
    <property type="match status" value="1"/>
</dbReference>
<keyword evidence="4" id="KW-0804">Transcription</keyword>
<feature type="domain" description="RNA polymerase sigma-70 region 2" evidence="6">
    <location>
        <begin position="47"/>
        <end position="115"/>
    </location>
</feature>
<dbReference type="InterPro" id="IPR007630">
    <property type="entry name" value="RNA_pol_sigma70_r4"/>
</dbReference>
<dbReference type="InterPro" id="IPR013324">
    <property type="entry name" value="RNA_pol_sigma_r3/r4-like"/>
</dbReference>
<gene>
    <name evidence="8" type="ORF">LWF01_00260</name>
</gene>
<dbReference type="CDD" id="cd06171">
    <property type="entry name" value="Sigma70_r4"/>
    <property type="match status" value="1"/>
</dbReference>
<sequence length="258" mass="29251">MSVISVHGPSTSQVEHAEPIPSSKDLLRTARTCSDSIQRDRLRGEIVVRHRGVARSLAHQYSRRGIEEEDLYQTACLGLVKATNRFDPDRCDNFLAYAVPTMTGEIKRYFRDHGWMIRPPRQLQEAQQSMRSVVPRLEQTLRREPREDEIAEAAGISLKTVDRARAAYGMYSLASLDSPTCVGLESPDADNAYTRVEDMIALRAALTKLTPEEREILALRFFHDCTQAEIAARLHQSQVHISRRLRGILDRLRAALSE</sequence>
<dbReference type="EMBL" id="CP090958">
    <property type="protein sequence ID" value="WGW12234.1"/>
    <property type="molecule type" value="Genomic_DNA"/>
</dbReference>
<dbReference type="Gene3D" id="1.10.10.10">
    <property type="entry name" value="Winged helix-like DNA-binding domain superfamily/Winged helix DNA-binding domain"/>
    <property type="match status" value="2"/>
</dbReference>
<dbReference type="RefSeq" id="WP_349639033.1">
    <property type="nucleotide sequence ID" value="NZ_CP090958.1"/>
</dbReference>
<proteinExistence type="predicted"/>
<keyword evidence="9" id="KW-1185">Reference proteome</keyword>
<evidence type="ECO:0000256" key="5">
    <source>
        <dbReference type="SAM" id="MobiDB-lite"/>
    </source>
</evidence>
<dbReference type="SUPFAM" id="SSF88946">
    <property type="entry name" value="Sigma2 domain of RNA polymerase sigma factors"/>
    <property type="match status" value="1"/>
</dbReference>
<dbReference type="Pfam" id="PF04542">
    <property type="entry name" value="Sigma70_r2"/>
    <property type="match status" value="1"/>
</dbReference>
<dbReference type="InterPro" id="IPR013325">
    <property type="entry name" value="RNA_pol_sigma_r2"/>
</dbReference>
<dbReference type="PANTHER" id="PTHR30385">
    <property type="entry name" value="SIGMA FACTOR F FLAGELLAR"/>
    <property type="match status" value="1"/>
</dbReference>
<dbReference type="PANTHER" id="PTHR30385:SF4">
    <property type="entry name" value="RNA POLYMERASE SIGMA-E FACTOR"/>
    <property type="match status" value="1"/>
</dbReference>
<evidence type="ECO:0000259" key="7">
    <source>
        <dbReference type="Pfam" id="PF04545"/>
    </source>
</evidence>
<keyword evidence="3" id="KW-0238">DNA-binding</keyword>
<accession>A0ABY8QVD1</accession>
<evidence type="ECO:0000313" key="9">
    <source>
        <dbReference type="Proteomes" id="UP001209083"/>
    </source>
</evidence>
<dbReference type="Proteomes" id="UP001209083">
    <property type="component" value="Chromosome"/>
</dbReference>
<evidence type="ECO:0000256" key="3">
    <source>
        <dbReference type="ARBA" id="ARBA00023125"/>
    </source>
</evidence>
<name>A0ABY8QVD1_9MICO</name>
<evidence type="ECO:0000256" key="2">
    <source>
        <dbReference type="ARBA" id="ARBA00023082"/>
    </source>
</evidence>
<feature type="region of interest" description="Disordered" evidence="5">
    <location>
        <begin position="1"/>
        <end position="25"/>
    </location>
</feature>
<evidence type="ECO:0000313" key="8">
    <source>
        <dbReference type="EMBL" id="WGW12234.1"/>
    </source>
</evidence>
<keyword evidence="1" id="KW-0805">Transcription regulation</keyword>
<dbReference type="SUPFAM" id="SSF88659">
    <property type="entry name" value="Sigma3 and sigma4 domains of RNA polymerase sigma factors"/>
    <property type="match status" value="2"/>
</dbReference>
<dbReference type="Pfam" id="PF04545">
    <property type="entry name" value="Sigma70_r4"/>
    <property type="match status" value="1"/>
</dbReference>
<dbReference type="InterPro" id="IPR036388">
    <property type="entry name" value="WH-like_DNA-bd_sf"/>
</dbReference>
<evidence type="ECO:0000259" key="6">
    <source>
        <dbReference type="Pfam" id="PF04542"/>
    </source>
</evidence>
<keyword evidence="2" id="KW-0731">Sigma factor</keyword>
<evidence type="ECO:0000256" key="1">
    <source>
        <dbReference type="ARBA" id="ARBA00023015"/>
    </source>
</evidence>
<reference evidence="8 9" key="1">
    <citation type="submission" date="2023-05" db="EMBL/GenBank/DDBJ databases">
        <title>Lithophilousrod everest ZFBP1038 complete genpme.</title>
        <authorList>
            <person name="Tian M."/>
        </authorList>
    </citation>
    <scope>NUCLEOTIDE SEQUENCE [LARGE SCALE GENOMIC DNA]</scope>
    <source>
        <strain evidence="8 9">ZFBP1038</strain>
    </source>
</reference>
<dbReference type="InterPro" id="IPR007627">
    <property type="entry name" value="RNA_pol_sigma70_r2"/>
</dbReference>
<feature type="domain" description="RNA polymerase sigma-70 region 4" evidence="7">
    <location>
        <begin position="205"/>
        <end position="254"/>
    </location>
</feature>
<dbReference type="InterPro" id="IPR014284">
    <property type="entry name" value="RNA_pol_sigma-70_dom"/>
</dbReference>
<protein>
    <submittedName>
        <fullName evidence="8">Sigma-70 family RNA polymerase sigma factor</fullName>
    </submittedName>
</protein>
<evidence type="ECO:0000256" key="4">
    <source>
        <dbReference type="ARBA" id="ARBA00023163"/>
    </source>
</evidence>
<organism evidence="8 9">
    <name type="scientific">Saxibacter everestensis</name>
    <dbReference type="NCBI Taxonomy" id="2909229"/>
    <lineage>
        <taxon>Bacteria</taxon>
        <taxon>Bacillati</taxon>
        <taxon>Actinomycetota</taxon>
        <taxon>Actinomycetes</taxon>
        <taxon>Micrococcales</taxon>
        <taxon>Brevibacteriaceae</taxon>
        <taxon>Saxibacter</taxon>
    </lineage>
</organism>